<dbReference type="Gene3D" id="3.40.50.620">
    <property type="entry name" value="HUPs"/>
    <property type="match status" value="1"/>
</dbReference>
<name>A0A5J9SJA4_9POAL</name>
<dbReference type="SUPFAM" id="SSF52402">
    <property type="entry name" value="Adenine nucleotide alpha hydrolases-like"/>
    <property type="match status" value="1"/>
</dbReference>
<organism evidence="1 2">
    <name type="scientific">Eragrostis curvula</name>
    <name type="common">weeping love grass</name>
    <dbReference type="NCBI Taxonomy" id="38414"/>
    <lineage>
        <taxon>Eukaryota</taxon>
        <taxon>Viridiplantae</taxon>
        <taxon>Streptophyta</taxon>
        <taxon>Embryophyta</taxon>
        <taxon>Tracheophyta</taxon>
        <taxon>Spermatophyta</taxon>
        <taxon>Magnoliopsida</taxon>
        <taxon>Liliopsida</taxon>
        <taxon>Poales</taxon>
        <taxon>Poaceae</taxon>
        <taxon>PACMAD clade</taxon>
        <taxon>Chloridoideae</taxon>
        <taxon>Eragrostideae</taxon>
        <taxon>Eragrostidinae</taxon>
        <taxon>Eragrostis</taxon>
    </lineage>
</organism>
<accession>A0A5J9SJA4</accession>
<dbReference type="PANTHER" id="PTHR47848:SF1">
    <property type="entry name" value="ADENINE NUCLEOTIDE ALPHA HYDROLASES-LIKE SUPERFAMILY PROTEIN"/>
    <property type="match status" value="1"/>
</dbReference>
<protein>
    <recommendedName>
        <fullName evidence="3">UspA domain-containing protein</fullName>
    </recommendedName>
</protein>
<evidence type="ECO:0000313" key="1">
    <source>
        <dbReference type="EMBL" id="TVT99064.1"/>
    </source>
</evidence>
<dbReference type="EMBL" id="RWGY01000770">
    <property type="protein sequence ID" value="TVT99064.1"/>
    <property type="molecule type" value="Genomic_DNA"/>
</dbReference>
<keyword evidence="2" id="KW-1185">Reference proteome</keyword>
<proteinExistence type="predicted"/>
<dbReference type="InterPro" id="IPR014729">
    <property type="entry name" value="Rossmann-like_a/b/a_fold"/>
</dbReference>
<comment type="caution">
    <text evidence="1">The sequence shown here is derived from an EMBL/GenBank/DDBJ whole genome shotgun (WGS) entry which is preliminary data.</text>
</comment>
<dbReference type="Gramene" id="TVT99064">
    <property type="protein sequence ID" value="TVT99064"/>
    <property type="gene ID" value="EJB05_55585"/>
</dbReference>
<dbReference type="Proteomes" id="UP000324897">
    <property type="component" value="Unassembled WGS sequence"/>
</dbReference>
<dbReference type="OrthoDB" id="1901889at2759"/>
<sequence length="252" mass="27208">MESQRVVVVVEDAAAARAALRWAVGNFIRGGDSITLLHVCPPARSRRRRRSLRLGGFQLALAFKDLCNGIAELAPNAIKNPPRDVAVALSIAFVISGVTNAIDLLMADDDGGDRRCVQAKVEIVVTEGELGETVVATVNKLGATTLVVGLHDKSFLYRAPSPYARVRSLGCRVLAVRQHATARGGFLNAELTQIETHTATQDPVPDVHASAGRDLETRIEEEKVTCMEVACKHSWSWINLDSDGVYIQGTAE</sequence>
<evidence type="ECO:0008006" key="3">
    <source>
        <dbReference type="Google" id="ProtNLM"/>
    </source>
</evidence>
<reference evidence="1 2" key="1">
    <citation type="journal article" date="2019" name="Sci. Rep.">
        <title>A high-quality genome of Eragrostis curvula grass provides insights into Poaceae evolution and supports new strategies to enhance forage quality.</title>
        <authorList>
            <person name="Carballo J."/>
            <person name="Santos B.A.C.M."/>
            <person name="Zappacosta D."/>
            <person name="Garbus I."/>
            <person name="Selva J.P."/>
            <person name="Gallo C.A."/>
            <person name="Diaz A."/>
            <person name="Albertini E."/>
            <person name="Caccamo M."/>
            <person name="Echenique V."/>
        </authorList>
    </citation>
    <scope>NUCLEOTIDE SEQUENCE [LARGE SCALE GENOMIC DNA]</scope>
    <source>
        <strain evidence="2">cv. Victoria</strain>
        <tissue evidence="1">Leaf</tissue>
    </source>
</reference>
<dbReference type="AlphaFoldDB" id="A0A5J9SJA4"/>
<dbReference type="PANTHER" id="PTHR47848">
    <property type="entry name" value="ADENINE NUCLEOTIDE ALPHA HYDROLASES-LIKE SUPERFAMILY PROTEIN"/>
    <property type="match status" value="1"/>
</dbReference>
<evidence type="ECO:0000313" key="2">
    <source>
        <dbReference type="Proteomes" id="UP000324897"/>
    </source>
</evidence>
<gene>
    <name evidence="1" type="ORF">EJB05_55585</name>
</gene>